<comment type="caution">
    <text evidence="2">The sequence shown here is derived from an EMBL/GenBank/DDBJ whole genome shotgun (WGS) entry which is preliminary data.</text>
</comment>
<protein>
    <submittedName>
        <fullName evidence="2">Uncharacterized protein</fullName>
    </submittedName>
</protein>
<dbReference type="EMBL" id="JAQJAN010000005">
    <property type="protein sequence ID" value="KAJ5728286.1"/>
    <property type="molecule type" value="Genomic_DNA"/>
</dbReference>
<proteinExistence type="predicted"/>
<accession>A0AAD6HNZ2</accession>
<feature type="coiled-coil region" evidence="1">
    <location>
        <begin position="79"/>
        <end position="131"/>
    </location>
</feature>
<dbReference type="AlphaFoldDB" id="A0AAD6HNZ2"/>
<sequence length="168" mass="19977">MHYKRSQAINPAIEMFRDGGQNDKVEELLEVKDKLTRFFKENEGRREVLKKTLVELCEEETRAWAEKIDIFDNDFLVELEEKRTELHDLEDTLLQLRQDVEDESTQSLDSNEEAEIVFEEYEEAIDDCRHNLERSETYFDGFRENREEIRERVNLGLGHDDALACTLM</sequence>
<keyword evidence="1" id="KW-0175">Coiled coil</keyword>
<keyword evidence="3" id="KW-1185">Reference proteome</keyword>
<evidence type="ECO:0000256" key="1">
    <source>
        <dbReference type="SAM" id="Coils"/>
    </source>
</evidence>
<dbReference type="Proteomes" id="UP001215712">
    <property type="component" value="Unassembled WGS sequence"/>
</dbReference>
<evidence type="ECO:0000313" key="3">
    <source>
        <dbReference type="Proteomes" id="UP001215712"/>
    </source>
</evidence>
<organism evidence="2 3">
    <name type="scientific">Penicillium malachiteum</name>
    <dbReference type="NCBI Taxonomy" id="1324776"/>
    <lineage>
        <taxon>Eukaryota</taxon>
        <taxon>Fungi</taxon>
        <taxon>Dikarya</taxon>
        <taxon>Ascomycota</taxon>
        <taxon>Pezizomycotina</taxon>
        <taxon>Eurotiomycetes</taxon>
        <taxon>Eurotiomycetidae</taxon>
        <taxon>Eurotiales</taxon>
        <taxon>Aspergillaceae</taxon>
        <taxon>Penicillium</taxon>
    </lineage>
</organism>
<gene>
    <name evidence="2" type="ORF">N7493_004616</name>
</gene>
<evidence type="ECO:0000313" key="2">
    <source>
        <dbReference type="EMBL" id="KAJ5728286.1"/>
    </source>
</evidence>
<reference evidence="2" key="2">
    <citation type="submission" date="2023-01" db="EMBL/GenBank/DDBJ databases">
        <authorList>
            <person name="Petersen C."/>
        </authorList>
    </citation>
    <scope>NUCLEOTIDE SEQUENCE</scope>
    <source>
        <strain evidence="2">IBT 17514</strain>
    </source>
</reference>
<reference evidence="2" key="1">
    <citation type="journal article" date="2023" name="IMA Fungus">
        <title>Comparative genomic study of the Penicillium genus elucidates a diverse pangenome and 15 lateral gene transfer events.</title>
        <authorList>
            <person name="Petersen C."/>
            <person name="Sorensen T."/>
            <person name="Nielsen M.R."/>
            <person name="Sondergaard T.E."/>
            <person name="Sorensen J.L."/>
            <person name="Fitzpatrick D.A."/>
            <person name="Frisvad J.C."/>
            <person name="Nielsen K.L."/>
        </authorList>
    </citation>
    <scope>NUCLEOTIDE SEQUENCE</scope>
    <source>
        <strain evidence="2">IBT 17514</strain>
    </source>
</reference>
<name>A0AAD6HNZ2_9EURO</name>